<dbReference type="InParanoid" id="B8BUV6"/>
<name>B8BUV6_THAPS</name>
<organism evidence="3 4">
    <name type="scientific">Thalassiosira pseudonana</name>
    <name type="common">Marine diatom</name>
    <name type="synonym">Cyclotella nana</name>
    <dbReference type="NCBI Taxonomy" id="35128"/>
    <lineage>
        <taxon>Eukaryota</taxon>
        <taxon>Sar</taxon>
        <taxon>Stramenopiles</taxon>
        <taxon>Ochrophyta</taxon>
        <taxon>Bacillariophyta</taxon>
        <taxon>Coscinodiscophyceae</taxon>
        <taxon>Thalassiosirophycidae</taxon>
        <taxon>Thalassiosirales</taxon>
        <taxon>Thalassiosiraceae</taxon>
        <taxon>Thalassiosira</taxon>
    </lineage>
</organism>
<feature type="transmembrane region" description="Helical" evidence="2">
    <location>
        <begin position="116"/>
        <end position="135"/>
    </location>
</feature>
<dbReference type="GeneID" id="7446645"/>
<evidence type="ECO:0000313" key="4">
    <source>
        <dbReference type="Proteomes" id="UP000001449"/>
    </source>
</evidence>
<protein>
    <submittedName>
        <fullName evidence="3">Uncharacterized protein</fullName>
    </submittedName>
</protein>
<dbReference type="KEGG" id="tps:THAPSDRAFT_2613"/>
<accession>B8BUV6</accession>
<keyword evidence="2" id="KW-0812">Transmembrane</keyword>
<dbReference type="Proteomes" id="UP000001449">
    <property type="component" value="Chromosome 2"/>
</dbReference>
<proteinExistence type="predicted"/>
<evidence type="ECO:0000256" key="2">
    <source>
        <dbReference type="SAM" id="Phobius"/>
    </source>
</evidence>
<keyword evidence="2" id="KW-0472">Membrane</keyword>
<gene>
    <name evidence="3" type="ORF">THAPSDRAFT_2613</name>
</gene>
<feature type="transmembrane region" description="Helical" evidence="2">
    <location>
        <begin position="155"/>
        <end position="174"/>
    </location>
</feature>
<dbReference type="AlphaFoldDB" id="B8BUV6"/>
<reference evidence="3 4" key="2">
    <citation type="journal article" date="2008" name="Nature">
        <title>The Phaeodactylum genome reveals the evolutionary history of diatom genomes.</title>
        <authorList>
            <person name="Bowler C."/>
            <person name="Allen A.E."/>
            <person name="Badger J.H."/>
            <person name="Grimwood J."/>
            <person name="Jabbari K."/>
            <person name="Kuo A."/>
            <person name="Maheswari U."/>
            <person name="Martens C."/>
            <person name="Maumus F."/>
            <person name="Otillar R.P."/>
            <person name="Rayko E."/>
            <person name="Salamov A."/>
            <person name="Vandepoele K."/>
            <person name="Beszteri B."/>
            <person name="Gruber A."/>
            <person name="Heijde M."/>
            <person name="Katinka M."/>
            <person name="Mock T."/>
            <person name="Valentin K."/>
            <person name="Verret F."/>
            <person name="Berges J.A."/>
            <person name="Brownlee C."/>
            <person name="Cadoret J.P."/>
            <person name="Chiovitti A."/>
            <person name="Choi C.J."/>
            <person name="Coesel S."/>
            <person name="De Martino A."/>
            <person name="Detter J.C."/>
            <person name="Durkin C."/>
            <person name="Falciatore A."/>
            <person name="Fournet J."/>
            <person name="Haruta M."/>
            <person name="Huysman M.J."/>
            <person name="Jenkins B.D."/>
            <person name="Jiroutova K."/>
            <person name="Jorgensen R.E."/>
            <person name="Joubert Y."/>
            <person name="Kaplan A."/>
            <person name="Kroger N."/>
            <person name="Kroth P.G."/>
            <person name="La Roche J."/>
            <person name="Lindquist E."/>
            <person name="Lommer M."/>
            <person name="Martin-Jezequel V."/>
            <person name="Lopez P.J."/>
            <person name="Lucas S."/>
            <person name="Mangogna M."/>
            <person name="McGinnis K."/>
            <person name="Medlin L.K."/>
            <person name="Montsant A."/>
            <person name="Oudot-Le Secq M.P."/>
            <person name="Napoli C."/>
            <person name="Obornik M."/>
            <person name="Parker M.S."/>
            <person name="Petit J.L."/>
            <person name="Porcel B.M."/>
            <person name="Poulsen N."/>
            <person name="Robison M."/>
            <person name="Rychlewski L."/>
            <person name="Rynearson T.A."/>
            <person name="Schmutz J."/>
            <person name="Shapiro H."/>
            <person name="Siaut M."/>
            <person name="Stanley M."/>
            <person name="Sussman M.R."/>
            <person name="Taylor A.R."/>
            <person name="Vardi A."/>
            <person name="von Dassow P."/>
            <person name="Vyverman W."/>
            <person name="Willis A."/>
            <person name="Wyrwicz L.S."/>
            <person name="Rokhsar D.S."/>
            <person name="Weissenbach J."/>
            <person name="Armbrust E.V."/>
            <person name="Green B.R."/>
            <person name="Van de Peer Y."/>
            <person name="Grigoriev I.V."/>
        </authorList>
    </citation>
    <scope>NUCLEOTIDE SEQUENCE [LARGE SCALE GENOMIC DNA]</scope>
    <source>
        <strain evidence="3 4">CCMP1335</strain>
    </source>
</reference>
<dbReference type="EMBL" id="CM000639">
    <property type="protein sequence ID" value="EED94826.1"/>
    <property type="molecule type" value="Genomic_DNA"/>
</dbReference>
<feature type="region of interest" description="Disordered" evidence="1">
    <location>
        <begin position="1"/>
        <end position="75"/>
    </location>
</feature>
<dbReference type="eggNOG" id="ENOG502SB1Y">
    <property type="taxonomic scope" value="Eukaryota"/>
</dbReference>
<sequence>MHDEAIHSHRRNIIMSARGSSSRTSTSTNTSNRTNDNDAPSSPLRRIRNAVATATATGSSPLRLRPRRRRSTSAPARITGRHLLVEDHYRVDPDDKHLLPGLPVNDDDWARDLHDFFNLVALVPVVVLNIMNWNWDILLDMDSKKTMQQAWTGDYFSLFFAVVVGYFVADLIWVKVVPTCVKSPIPRHLLAHGSMPERRSKHVAPHRTSSIQQARFRPMGDWPTALLLH</sequence>
<keyword evidence="2" id="KW-1133">Transmembrane helix</keyword>
<dbReference type="HOGENOM" id="CLU_1211921_0_0_1"/>
<reference evidence="3 4" key="1">
    <citation type="journal article" date="2004" name="Science">
        <title>The genome of the diatom Thalassiosira pseudonana: ecology, evolution, and metabolism.</title>
        <authorList>
            <person name="Armbrust E.V."/>
            <person name="Berges J.A."/>
            <person name="Bowler C."/>
            <person name="Green B.R."/>
            <person name="Martinez D."/>
            <person name="Putnam N.H."/>
            <person name="Zhou S."/>
            <person name="Allen A.E."/>
            <person name="Apt K.E."/>
            <person name="Bechner M."/>
            <person name="Brzezinski M.A."/>
            <person name="Chaal B.K."/>
            <person name="Chiovitti A."/>
            <person name="Davis A.K."/>
            <person name="Demarest M.S."/>
            <person name="Detter J.C."/>
            <person name="Glavina T."/>
            <person name="Goodstein D."/>
            <person name="Hadi M.Z."/>
            <person name="Hellsten U."/>
            <person name="Hildebrand M."/>
            <person name="Jenkins B.D."/>
            <person name="Jurka J."/>
            <person name="Kapitonov V.V."/>
            <person name="Kroger N."/>
            <person name="Lau W.W."/>
            <person name="Lane T.W."/>
            <person name="Larimer F.W."/>
            <person name="Lippmeier J.C."/>
            <person name="Lucas S."/>
            <person name="Medina M."/>
            <person name="Montsant A."/>
            <person name="Obornik M."/>
            <person name="Parker M.S."/>
            <person name="Palenik B."/>
            <person name="Pazour G.J."/>
            <person name="Richardson P.M."/>
            <person name="Rynearson T.A."/>
            <person name="Saito M.A."/>
            <person name="Schwartz D.C."/>
            <person name="Thamatrakoln K."/>
            <person name="Valentin K."/>
            <person name="Vardi A."/>
            <person name="Wilkerson F.P."/>
            <person name="Rokhsar D.S."/>
        </authorList>
    </citation>
    <scope>NUCLEOTIDE SEQUENCE [LARGE SCALE GENOMIC DNA]</scope>
    <source>
        <strain evidence="3 4">CCMP1335</strain>
    </source>
</reference>
<keyword evidence="4" id="KW-1185">Reference proteome</keyword>
<feature type="compositionally biased region" description="Low complexity" evidence="1">
    <location>
        <begin position="20"/>
        <end position="38"/>
    </location>
</feature>
<evidence type="ECO:0000256" key="1">
    <source>
        <dbReference type="SAM" id="MobiDB-lite"/>
    </source>
</evidence>
<evidence type="ECO:0000313" key="3">
    <source>
        <dbReference type="EMBL" id="EED94826.1"/>
    </source>
</evidence>
<dbReference type="RefSeq" id="XP_002287383.1">
    <property type="nucleotide sequence ID" value="XM_002287347.1"/>
</dbReference>
<dbReference type="PaxDb" id="35128-Thaps2613"/>